<protein>
    <submittedName>
        <fullName evidence="2">Uncharacterized protein</fullName>
    </submittedName>
</protein>
<evidence type="ECO:0000313" key="3">
    <source>
        <dbReference type="Proteomes" id="UP000436138"/>
    </source>
</evidence>
<dbReference type="Proteomes" id="UP000436138">
    <property type="component" value="Chromosome"/>
</dbReference>
<gene>
    <name evidence="2" type="ORF">GQF42_23625</name>
</gene>
<dbReference type="AlphaFoldDB" id="A0A6I6NC62"/>
<evidence type="ECO:0000313" key="2">
    <source>
        <dbReference type="EMBL" id="QHA05876.1"/>
    </source>
</evidence>
<feature type="compositionally biased region" description="Low complexity" evidence="1">
    <location>
        <begin position="123"/>
        <end position="145"/>
    </location>
</feature>
<name>A0A6I6NC62_9ACTN</name>
<proteinExistence type="predicted"/>
<organism evidence="2 3">
    <name type="scientific">Streptomyces broussonetiae</name>
    <dbReference type="NCBI Taxonomy" id="2686304"/>
    <lineage>
        <taxon>Bacteria</taxon>
        <taxon>Bacillati</taxon>
        <taxon>Actinomycetota</taxon>
        <taxon>Actinomycetes</taxon>
        <taxon>Kitasatosporales</taxon>
        <taxon>Streptomycetaceae</taxon>
        <taxon>Streptomyces</taxon>
    </lineage>
</organism>
<reference evidence="2 3" key="1">
    <citation type="submission" date="2019-12" db="EMBL/GenBank/DDBJ databases">
        <title>Streptomyces sp. strain T44 isolated from rhizosphere soil of Broussonetia papyrifera.</title>
        <authorList>
            <person name="Mo P."/>
        </authorList>
    </citation>
    <scope>NUCLEOTIDE SEQUENCE [LARGE SCALE GENOMIC DNA]</scope>
    <source>
        <strain evidence="2 3">T44</strain>
    </source>
</reference>
<feature type="region of interest" description="Disordered" evidence="1">
    <location>
        <begin position="57"/>
        <end position="149"/>
    </location>
</feature>
<dbReference type="RefSeq" id="WP_158922994.1">
    <property type="nucleotide sequence ID" value="NZ_CP047020.1"/>
</dbReference>
<keyword evidence="3" id="KW-1185">Reference proteome</keyword>
<evidence type="ECO:0000256" key="1">
    <source>
        <dbReference type="SAM" id="MobiDB-lite"/>
    </source>
</evidence>
<feature type="compositionally biased region" description="Polar residues" evidence="1">
    <location>
        <begin position="94"/>
        <end position="104"/>
    </location>
</feature>
<dbReference type="KEGG" id="sbro:GQF42_23625"/>
<accession>A0A6I6NC62</accession>
<feature type="compositionally biased region" description="Low complexity" evidence="1">
    <location>
        <begin position="57"/>
        <end position="76"/>
    </location>
</feature>
<dbReference type="EMBL" id="CP047020">
    <property type="protein sequence ID" value="QHA05876.1"/>
    <property type="molecule type" value="Genomic_DNA"/>
</dbReference>
<sequence length="306" mass="31116">MHSRAREPGHKPLGRTRTTGHAAVVVGRLPWPLACALAVASVPLALHLAAARAAGPLPGSGAAAGPTAGASGVPTPEDISPAPVSGMPTPPSTAPETPGTSPSQRDAGPATAHTPWPTRRTVRATARATGRASAHVSSPPAAAPLDLPPARPAKVSWVLRADRLVLRGARFRGVVRVRTAAGTVRALKFTVRSLDAVGLDLSAGRGRTATRLRAGPTTTSTFGGQGADGVVTLYVRRLSGTLTRLTGGPLPAHRTVTLTPDAVPHWLSHPATPARTITLVAVTVRQAAQFGGRLSVTGPQLRAAAG</sequence>